<reference evidence="3 4" key="1">
    <citation type="submission" date="2020-09" db="EMBL/GenBank/DDBJ databases">
        <title>Paenibacillus sp. strain PR3 16S rRNA gene Genome sequencing and assembly.</title>
        <authorList>
            <person name="Kim J."/>
        </authorList>
    </citation>
    <scope>NUCLEOTIDE SEQUENCE [LARGE SCALE GENOMIC DNA]</scope>
    <source>
        <strain evidence="3 4">PR3</strain>
    </source>
</reference>
<accession>A0ABR8N872</accession>
<evidence type="ECO:0000256" key="2">
    <source>
        <dbReference type="SAM" id="Phobius"/>
    </source>
</evidence>
<gene>
    <name evidence="3" type="ORF">H8B09_28260</name>
</gene>
<keyword evidence="2" id="KW-0472">Membrane</keyword>
<dbReference type="EMBL" id="JACXZA010000010">
    <property type="protein sequence ID" value="MBD3922654.1"/>
    <property type="molecule type" value="Genomic_DNA"/>
</dbReference>
<feature type="transmembrane region" description="Helical" evidence="2">
    <location>
        <begin position="12"/>
        <end position="36"/>
    </location>
</feature>
<dbReference type="RefSeq" id="WP_191206955.1">
    <property type="nucleotide sequence ID" value="NZ_JACXZA010000010.1"/>
</dbReference>
<keyword evidence="4" id="KW-1185">Reference proteome</keyword>
<name>A0ABR8N872_9BACL</name>
<dbReference type="Proteomes" id="UP000609346">
    <property type="component" value="Unassembled WGS sequence"/>
</dbReference>
<organism evidence="3 4">
    <name type="scientific">Paenibacillus terricola</name>
    <dbReference type="NCBI Taxonomy" id="2763503"/>
    <lineage>
        <taxon>Bacteria</taxon>
        <taxon>Bacillati</taxon>
        <taxon>Bacillota</taxon>
        <taxon>Bacilli</taxon>
        <taxon>Bacillales</taxon>
        <taxon>Paenibacillaceae</taxon>
        <taxon>Paenibacillus</taxon>
    </lineage>
</organism>
<proteinExistence type="predicted"/>
<feature type="transmembrane region" description="Helical" evidence="2">
    <location>
        <begin position="42"/>
        <end position="61"/>
    </location>
</feature>
<evidence type="ECO:0000256" key="1">
    <source>
        <dbReference type="SAM" id="MobiDB-lite"/>
    </source>
</evidence>
<comment type="caution">
    <text evidence="3">The sequence shown here is derived from an EMBL/GenBank/DDBJ whole genome shotgun (WGS) entry which is preliminary data.</text>
</comment>
<keyword evidence="2" id="KW-1133">Transmembrane helix</keyword>
<keyword evidence="2" id="KW-0812">Transmembrane</keyword>
<protein>
    <submittedName>
        <fullName evidence="3">Uncharacterized protein</fullName>
    </submittedName>
</protein>
<evidence type="ECO:0000313" key="3">
    <source>
        <dbReference type="EMBL" id="MBD3922654.1"/>
    </source>
</evidence>
<sequence>MSRIRREIIIVVVPISAIREFIAVDLIGSTTFYYALKIALKKLIFVEPIAIAGSIILPLVYKKVAHRGGSSHHGPAASAAHAHRSKPPIPIPRFSLQD</sequence>
<feature type="region of interest" description="Disordered" evidence="1">
    <location>
        <begin position="66"/>
        <end position="98"/>
    </location>
</feature>
<evidence type="ECO:0000313" key="4">
    <source>
        <dbReference type="Proteomes" id="UP000609346"/>
    </source>
</evidence>